<evidence type="ECO:0000256" key="3">
    <source>
        <dbReference type="ARBA" id="ARBA00022475"/>
    </source>
</evidence>
<evidence type="ECO:0000256" key="4">
    <source>
        <dbReference type="ARBA" id="ARBA00022519"/>
    </source>
</evidence>
<keyword evidence="2" id="KW-0813">Transport</keyword>
<dbReference type="AlphaFoldDB" id="A0A0H5D1F2"/>
<feature type="transmembrane region" description="Helical" evidence="9">
    <location>
        <begin position="56"/>
        <end position="77"/>
    </location>
</feature>
<dbReference type="GO" id="GO:0005886">
    <property type="term" value="C:plasma membrane"/>
    <property type="evidence" value="ECO:0007669"/>
    <property type="project" value="UniProtKB-SubCell"/>
</dbReference>
<name>A0A0H5D1F2_9RHOB</name>
<keyword evidence="7 9" id="KW-0472">Membrane</keyword>
<feature type="transmembrane region" description="Helical" evidence="9">
    <location>
        <begin position="166"/>
        <end position="194"/>
    </location>
</feature>
<evidence type="ECO:0000256" key="5">
    <source>
        <dbReference type="ARBA" id="ARBA00022692"/>
    </source>
</evidence>
<feature type="transmembrane region" description="Helical" evidence="9">
    <location>
        <begin position="327"/>
        <end position="346"/>
    </location>
</feature>
<evidence type="ECO:0000256" key="1">
    <source>
        <dbReference type="ARBA" id="ARBA00004429"/>
    </source>
</evidence>
<accession>A0A0H5D1F2</accession>
<evidence type="ECO:0000256" key="7">
    <source>
        <dbReference type="ARBA" id="ARBA00023136"/>
    </source>
</evidence>
<comment type="subcellular location">
    <subcellularLocation>
        <location evidence="1">Cell inner membrane</location>
        <topology evidence="1">Multi-pass membrane protein</topology>
    </subcellularLocation>
</comment>
<keyword evidence="11" id="KW-1185">Reference proteome</keyword>
<gene>
    <name evidence="10" type="ORF">NIT7321_01901</name>
</gene>
<keyword evidence="6 9" id="KW-1133">Transmembrane helix</keyword>
<reference evidence="11" key="1">
    <citation type="submission" date="2015-05" db="EMBL/GenBank/DDBJ databases">
        <authorList>
            <person name="Rodrigo-Torres Lidia"/>
            <person name="Arahal R.David."/>
        </authorList>
    </citation>
    <scope>NUCLEOTIDE SEQUENCE [LARGE SCALE GENOMIC DNA]</scope>
    <source>
        <strain evidence="11">CECT 7321</strain>
    </source>
</reference>
<dbReference type="EMBL" id="CVRL01000025">
    <property type="protein sequence ID" value="CRL11052.1"/>
    <property type="molecule type" value="Genomic_DNA"/>
</dbReference>
<evidence type="ECO:0000256" key="2">
    <source>
        <dbReference type="ARBA" id="ARBA00022448"/>
    </source>
</evidence>
<dbReference type="PANTHER" id="PTHR30574">
    <property type="entry name" value="INNER MEMBRANE PROTEIN YEDE"/>
    <property type="match status" value="1"/>
</dbReference>
<dbReference type="Proteomes" id="UP000043764">
    <property type="component" value="Unassembled WGS sequence"/>
</dbReference>
<evidence type="ECO:0000313" key="11">
    <source>
        <dbReference type="Proteomes" id="UP000043764"/>
    </source>
</evidence>
<dbReference type="PANTHER" id="PTHR30574:SF1">
    <property type="entry name" value="SULPHUR TRANSPORT DOMAIN-CONTAINING PROTEIN"/>
    <property type="match status" value="1"/>
</dbReference>
<feature type="transmembrane region" description="Helical" evidence="9">
    <location>
        <begin position="206"/>
        <end position="227"/>
    </location>
</feature>
<evidence type="ECO:0000256" key="8">
    <source>
        <dbReference type="ARBA" id="ARBA00035655"/>
    </source>
</evidence>
<evidence type="ECO:0000256" key="9">
    <source>
        <dbReference type="SAM" id="Phobius"/>
    </source>
</evidence>
<keyword evidence="3" id="KW-1003">Cell membrane</keyword>
<dbReference type="InterPro" id="IPR007272">
    <property type="entry name" value="Sulf_transp_TsuA/YedE"/>
</dbReference>
<dbReference type="STRING" id="481446.NIT7645_01000"/>
<feature type="transmembrane region" description="Helical" evidence="9">
    <location>
        <begin position="127"/>
        <end position="146"/>
    </location>
</feature>
<dbReference type="Pfam" id="PF04143">
    <property type="entry name" value="Sulf_transp"/>
    <property type="match status" value="1"/>
</dbReference>
<protein>
    <submittedName>
        <fullName evidence="10">Putative inner membrane protein</fullName>
    </submittedName>
</protein>
<comment type="similarity">
    <text evidence="8">Belongs to the TsuA/YedE (TC 9.B.102) family.</text>
</comment>
<organism evidence="10 11">
    <name type="scientific">Phaeobacter italicus</name>
    <dbReference type="NCBI Taxonomy" id="481446"/>
    <lineage>
        <taxon>Bacteria</taxon>
        <taxon>Pseudomonadati</taxon>
        <taxon>Pseudomonadota</taxon>
        <taxon>Alphaproteobacteria</taxon>
        <taxon>Rhodobacterales</taxon>
        <taxon>Roseobacteraceae</taxon>
        <taxon>Phaeobacter</taxon>
    </lineage>
</organism>
<feature type="transmembrane region" description="Helical" evidence="9">
    <location>
        <begin position="89"/>
        <end position="115"/>
    </location>
</feature>
<sequence>MIPAFATDHLSDAHLTALVGLFGGILLGLAARLGRFCTLGAIEDLLYGGSSLRMRTWGMAIGLSILGSFSLIAFGWLDPVQSQYLAVRWMPMASILGGLMFGYGMALSGMCGYGAIARLGGGDLRSFVIVLVMGVSTYVVLTGPLAPLRDAVFHQEEITSHTAQGLAQQLSAITGLSVPAVGLIIGTLILAFSAKSREVIATPSSIGWAALVALAVISGWAGTSYIARTGFDAVPVVSHSFSAPLGETILWTMTGSLRPLSFAVGSVAGVWFGAFIGSLLKGHFRWEACDDPRELRRQIIGAAIMGAGAVIAMGCTVGQGLSAFSLLAVSAPVTFVAILVGAAIGLRQLIEGFRRAA</sequence>
<keyword evidence="4" id="KW-0997">Cell inner membrane</keyword>
<feature type="transmembrane region" description="Helical" evidence="9">
    <location>
        <begin position="15"/>
        <end position="35"/>
    </location>
</feature>
<dbReference type="RefSeq" id="WP_207383242.1">
    <property type="nucleotide sequence ID" value="NZ_CVRL01000025.1"/>
</dbReference>
<keyword evidence="5 9" id="KW-0812">Transmembrane</keyword>
<feature type="transmembrane region" description="Helical" evidence="9">
    <location>
        <begin position="300"/>
        <end position="321"/>
    </location>
</feature>
<evidence type="ECO:0000313" key="10">
    <source>
        <dbReference type="EMBL" id="CRL11052.1"/>
    </source>
</evidence>
<feature type="transmembrane region" description="Helical" evidence="9">
    <location>
        <begin position="260"/>
        <end position="280"/>
    </location>
</feature>
<proteinExistence type="inferred from homology"/>
<evidence type="ECO:0000256" key="6">
    <source>
        <dbReference type="ARBA" id="ARBA00022989"/>
    </source>
</evidence>